<reference evidence="9" key="1">
    <citation type="submission" date="2018-09" db="EMBL/GenBank/DDBJ databases">
        <title>Chryseolinea sp. KIS68-18 isolated from soil.</title>
        <authorList>
            <person name="Weon H.-Y."/>
            <person name="Kwon S.-W."/>
            <person name="Lee S.A."/>
        </authorList>
    </citation>
    <scope>NUCLEOTIDE SEQUENCE [LARGE SCALE GENOMIC DNA]</scope>
    <source>
        <strain evidence="9">KIS68-18</strain>
    </source>
</reference>
<dbReference type="Gene3D" id="3.40.50.150">
    <property type="entry name" value="Vaccinia Virus protein VP39"/>
    <property type="match status" value="1"/>
</dbReference>
<dbReference type="InterPro" id="IPR055361">
    <property type="entry name" value="tRNA_methyltr_TrmB_bact"/>
</dbReference>
<evidence type="ECO:0000256" key="3">
    <source>
        <dbReference type="ARBA" id="ARBA00022603"/>
    </source>
</evidence>
<dbReference type="RefSeq" id="WP_119756546.1">
    <property type="nucleotide sequence ID" value="NZ_CP032382.1"/>
</dbReference>
<comment type="caution">
    <text evidence="7">Lacks conserved residue(s) required for the propagation of feature annotation.</text>
</comment>
<dbReference type="UniPathway" id="UPA00989"/>
<evidence type="ECO:0000256" key="6">
    <source>
        <dbReference type="ARBA" id="ARBA00022694"/>
    </source>
</evidence>
<keyword evidence="5 7" id="KW-0949">S-adenosyl-L-methionine</keyword>
<gene>
    <name evidence="7 8" type="primary">trmB</name>
    <name evidence="8" type="ORF">D4L85_23180</name>
</gene>
<evidence type="ECO:0000256" key="1">
    <source>
        <dbReference type="ARBA" id="ARBA00000142"/>
    </source>
</evidence>
<comment type="similarity">
    <text evidence="7">Belongs to the class I-like SAM-binding methyltransferase superfamily. TrmB family.</text>
</comment>
<keyword evidence="6 7" id="KW-0819">tRNA processing</keyword>
<evidence type="ECO:0000313" key="8">
    <source>
        <dbReference type="EMBL" id="AYB33309.1"/>
    </source>
</evidence>
<keyword evidence="3 7" id="KW-0489">Methyltransferase</keyword>
<protein>
    <recommendedName>
        <fullName evidence="7">tRNA (guanine-N(7)-)-methyltransferase</fullName>
        <ecNumber evidence="7">2.1.1.33</ecNumber>
    </recommendedName>
    <alternativeName>
        <fullName evidence="7">tRNA (guanine(46)-N(7))-methyltransferase</fullName>
    </alternativeName>
    <alternativeName>
        <fullName evidence="7">tRNA(m7G46)-methyltransferase</fullName>
    </alternativeName>
</protein>
<feature type="binding site" evidence="7">
    <location>
        <position position="156"/>
    </location>
    <ligand>
        <name>substrate</name>
    </ligand>
</feature>
<feature type="binding site" evidence="7">
    <location>
        <position position="71"/>
    </location>
    <ligand>
        <name>S-adenosyl-L-methionine</name>
        <dbReference type="ChEBI" id="CHEBI:59789"/>
    </ligand>
</feature>
<dbReference type="Proteomes" id="UP000266183">
    <property type="component" value="Chromosome"/>
</dbReference>
<dbReference type="NCBIfam" id="TIGR00091">
    <property type="entry name" value="tRNA (guanosine(46)-N7)-methyltransferase TrmB"/>
    <property type="match status" value="1"/>
</dbReference>
<dbReference type="PANTHER" id="PTHR23417:SF14">
    <property type="entry name" value="PENTACOTRIPEPTIDE-REPEAT REGION OF PRORP DOMAIN-CONTAINING PROTEIN"/>
    <property type="match status" value="1"/>
</dbReference>
<accession>A0A385SQ61</accession>
<dbReference type="OrthoDB" id="9802090at2"/>
<comment type="function">
    <text evidence="2 7">Catalyzes the formation of N(7)-methylguanine at position 46 (m7G46) in tRNA.</text>
</comment>
<feature type="binding site" evidence="7">
    <location>
        <position position="46"/>
    </location>
    <ligand>
        <name>S-adenosyl-L-methionine</name>
        <dbReference type="ChEBI" id="CHEBI:59789"/>
    </ligand>
</feature>
<keyword evidence="4 7" id="KW-0808">Transferase</keyword>
<name>A0A385SQ61_9BACT</name>
<dbReference type="GO" id="GO:0043527">
    <property type="term" value="C:tRNA methyltransferase complex"/>
    <property type="evidence" value="ECO:0007669"/>
    <property type="project" value="TreeGrafter"/>
</dbReference>
<proteinExistence type="inferred from homology"/>
<dbReference type="KEGG" id="chk:D4L85_23180"/>
<dbReference type="InterPro" id="IPR003358">
    <property type="entry name" value="tRNA_(Gua-N-7)_MeTrfase_Trmb"/>
</dbReference>
<dbReference type="HAMAP" id="MF_01057">
    <property type="entry name" value="tRNA_methyltr_TrmB"/>
    <property type="match status" value="1"/>
</dbReference>
<organism evidence="8 9">
    <name type="scientific">Chryseolinea soli</name>
    <dbReference type="NCBI Taxonomy" id="2321403"/>
    <lineage>
        <taxon>Bacteria</taxon>
        <taxon>Pseudomonadati</taxon>
        <taxon>Bacteroidota</taxon>
        <taxon>Cytophagia</taxon>
        <taxon>Cytophagales</taxon>
        <taxon>Fulvivirgaceae</taxon>
        <taxon>Chryseolinea</taxon>
    </lineage>
</organism>
<dbReference type="GO" id="GO:0008176">
    <property type="term" value="F:tRNA (guanine(46)-N7)-methyltransferase activity"/>
    <property type="evidence" value="ECO:0007669"/>
    <property type="project" value="UniProtKB-UniRule"/>
</dbReference>
<evidence type="ECO:0000313" key="9">
    <source>
        <dbReference type="Proteomes" id="UP000266183"/>
    </source>
</evidence>
<dbReference type="AlphaFoldDB" id="A0A385SQ61"/>
<comment type="pathway">
    <text evidence="7">tRNA modification; N(7)-methylguanine-tRNA biosynthesis.</text>
</comment>
<dbReference type="EMBL" id="CP032382">
    <property type="protein sequence ID" value="AYB33309.1"/>
    <property type="molecule type" value="Genomic_DNA"/>
</dbReference>
<evidence type="ECO:0000256" key="4">
    <source>
        <dbReference type="ARBA" id="ARBA00022679"/>
    </source>
</evidence>
<evidence type="ECO:0000256" key="5">
    <source>
        <dbReference type="ARBA" id="ARBA00022691"/>
    </source>
</evidence>
<comment type="catalytic activity">
    <reaction evidence="1 7">
        <text>guanosine(46) in tRNA + S-adenosyl-L-methionine = N(7)-methylguanosine(46) in tRNA + S-adenosyl-L-homocysteine</text>
        <dbReference type="Rhea" id="RHEA:42708"/>
        <dbReference type="Rhea" id="RHEA-COMP:10188"/>
        <dbReference type="Rhea" id="RHEA-COMP:10189"/>
        <dbReference type="ChEBI" id="CHEBI:57856"/>
        <dbReference type="ChEBI" id="CHEBI:59789"/>
        <dbReference type="ChEBI" id="CHEBI:74269"/>
        <dbReference type="ChEBI" id="CHEBI:74480"/>
        <dbReference type="EC" id="2.1.1.33"/>
    </reaction>
</comment>
<sequence length="217" mass="25869">MKRKQERFRIIEARENVIERTKDIYETIKGNWRTTYFKNDNPITVELACGRGEYTVSLAKLFPEKNFIGIDIKGERIWKGSTLATEQNLTNVAFLRTPILLLENFFTPGELDEVWITFPDPRPRKRDIKRRLTSPRYMDIYKKLVKPGSYIRLKTDNTPLYEYSLEEAQNRTDISDLQFTDDMYNSALRPECFDIKTRYEEHFAALGEKIKYLRFHF</sequence>
<dbReference type="InterPro" id="IPR029063">
    <property type="entry name" value="SAM-dependent_MTases_sf"/>
</dbReference>
<feature type="binding site" evidence="7">
    <location>
        <position position="120"/>
    </location>
    <ligand>
        <name>S-adenosyl-L-methionine</name>
        <dbReference type="ChEBI" id="CHEBI:59789"/>
    </ligand>
</feature>
<dbReference type="Pfam" id="PF02390">
    <property type="entry name" value="Methyltransf_4"/>
    <property type="match status" value="1"/>
</dbReference>
<dbReference type="SUPFAM" id="SSF53335">
    <property type="entry name" value="S-adenosyl-L-methionine-dependent methyltransferases"/>
    <property type="match status" value="1"/>
</dbReference>
<dbReference type="NCBIfam" id="NF001080">
    <property type="entry name" value="PRK00121.2-2"/>
    <property type="match status" value="1"/>
</dbReference>
<evidence type="ECO:0000256" key="2">
    <source>
        <dbReference type="ARBA" id="ARBA00003015"/>
    </source>
</evidence>
<keyword evidence="9" id="KW-1185">Reference proteome</keyword>
<feature type="binding site" evidence="7">
    <location>
        <begin position="197"/>
        <end position="200"/>
    </location>
    <ligand>
        <name>substrate</name>
    </ligand>
</feature>
<evidence type="ECO:0000256" key="7">
    <source>
        <dbReference type="HAMAP-Rule" id="MF_01057"/>
    </source>
</evidence>
<dbReference type="EC" id="2.1.1.33" evidence="7"/>
<dbReference type="PROSITE" id="PS51625">
    <property type="entry name" value="SAM_MT_TRMB"/>
    <property type="match status" value="1"/>
</dbReference>
<dbReference type="PANTHER" id="PTHR23417">
    <property type="entry name" value="3-DEOXY-D-MANNO-OCTULOSONIC-ACID TRANSFERASE/TRNA GUANINE-N 7 - -METHYLTRANSFERASE"/>
    <property type="match status" value="1"/>
</dbReference>